<keyword evidence="1" id="KW-0560">Oxidoreductase</keyword>
<dbReference type="PANTHER" id="PTHR43364">
    <property type="entry name" value="NADH-SPECIFIC METHYLGLYOXAL REDUCTASE-RELATED"/>
    <property type="match status" value="1"/>
</dbReference>
<gene>
    <name evidence="3" type="ORF">GCM10022232_42790</name>
</gene>
<dbReference type="Gene3D" id="3.20.20.100">
    <property type="entry name" value="NADP-dependent oxidoreductase domain"/>
    <property type="match status" value="1"/>
</dbReference>
<dbReference type="InterPro" id="IPR050523">
    <property type="entry name" value="AKR_Detox_Biosynth"/>
</dbReference>
<dbReference type="EMBL" id="BAAAZX010000011">
    <property type="protein sequence ID" value="GAA4000194.1"/>
    <property type="molecule type" value="Genomic_DNA"/>
</dbReference>
<dbReference type="SUPFAM" id="SSF51430">
    <property type="entry name" value="NAD(P)-linked oxidoreductase"/>
    <property type="match status" value="1"/>
</dbReference>
<evidence type="ECO:0000256" key="1">
    <source>
        <dbReference type="ARBA" id="ARBA00023002"/>
    </source>
</evidence>
<dbReference type="Pfam" id="PF00248">
    <property type="entry name" value="Aldo_ket_red"/>
    <property type="match status" value="1"/>
</dbReference>
<evidence type="ECO:0000259" key="2">
    <source>
        <dbReference type="Pfam" id="PF00248"/>
    </source>
</evidence>
<sequence length="347" mass="37415">MEYRRLGNTGTVVSNLALGTMTFGDETSQEDAFVQMDAFLEAGGNLMDTADLYNRGVTEEIIGRWLASRPSDVTDRVVLATKGRFPFTDDVNDIGLSRRHLSRALDGSLRRLGVDSVDLYQVHAWDPLTPIEETLSFFDSAVRAGKIRYAGLSNFTGWQLQLAVSTARENGWPVPVTLQEQYNLAVREVEWEVLPAAAHNGLGVLPWSPLASGFLTGKYTRGVQPGPDTRAGGGNPLYQYTSANYANADRTWDAVDAVVQVAKETGASPAQVALSWVADRTGVTSVIIGARDMRQLTDNLGAADLHLDADATALLDKASDPSPTPYPYGPFGLAQSHRTVNGGAQLG</sequence>
<keyword evidence="4" id="KW-1185">Reference proteome</keyword>
<protein>
    <submittedName>
        <fullName evidence="3">Aldo/keto reductase</fullName>
    </submittedName>
</protein>
<dbReference type="InterPro" id="IPR036812">
    <property type="entry name" value="NAD(P)_OxRdtase_dom_sf"/>
</dbReference>
<comment type="caution">
    <text evidence="3">The sequence shown here is derived from an EMBL/GenBank/DDBJ whole genome shotgun (WGS) entry which is preliminary data.</text>
</comment>
<organism evidence="3 4">
    <name type="scientific">Streptomyces plumbiresistens</name>
    <dbReference type="NCBI Taxonomy" id="511811"/>
    <lineage>
        <taxon>Bacteria</taxon>
        <taxon>Bacillati</taxon>
        <taxon>Actinomycetota</taxon>
        <taxon>Actinomycetes</taxon>
        <taxon>Kitasatosporales</taxon>
        <taxon>Streptomycetaceae</taxon>
        <taxon>Streptomyces</taxon>
    </lineage>
</organism>
<name>A0ABP7RP51_9ACTN</name>
<evidence type="ECO:0000313" key="4">
    <source>
        <dbReference type="Proteomes" id="UP001500456"/>
    </source>
</evidence>
<dbReference type="InterPro" id="IPR023210">
    <property type="entry name" value="NADP_OxRdtase_dom"/>
</dbReference>
<dbReference type="Proteomes" id="UP001500456">
    <property type="component" value="Unassembled WGS sequence"/>
</dbReference>
<dbReference type="RefSeq" id="WP_345565359.1">
    <property type="nucleotide sequence ID" value="NZ_BAAAZX010000011.1"/>
</dbReference>
<proteinExistence type="predicted"/>
<accession>A0ABP7RP51</accession>
<feature type="domain" description="NADP-dependent oxidoreductase" evidence="2">
    <location>
        <begin position="16"/>
        <end position="319"/>
    </location>
</feature>
<evidence type="ECO:0000313" key="3">
    <source>
        <dbReference type="EMBL" id="GAA4000194.1"/>
    </source>
</evidence>
<dbReference type="PANTHER" id="PTHR43364:SF4">
    <property type="entry name" value="NAD(P)-LINKED OXIDOREDUCTASE SUPERFAMILY PROTEIN"/>
    <property type="match status" value="1"/>
</dbReference>
<reference evidence="4" key="1">
    <citation type="journal article" date="2019" name="Int. J. Syst. Evol. Microbiol.">
        <title>The Global Catalogue of Microorganisms (GCM) 10K type strain sequencing project: providing services to taxonomists for standard genome sequencing and annotation.</title>
        <authorList>
            <consortium name="The Broad Institute Genomics Platform"/>
            <consortium name="The Broad Institute Genome Sequencing Center for Infectious Disease"/>
            <person name="Wu L."/>
            <person name="Ma J."/>
        </authorList>
    </citation>
    <scope>NUCLEOTIDE SEQUENCE [LARGE SCALE GENOMIC DNA]</scope>
    <source>
        <strain evidence="4">JCM 16924</strain>
    </source>
</reference>